<evidence type="ECO:0000313" key="2">
    <source>
        <dbReference type="EMBL" id="VDP05294.1"/>
    </source>
</evidence>
<reference evidence="2 3" key="1">
    <citation type="submission" date="2018-11" db="EMBL/GenBank/DDBJ databases">
        <authorList>
            <consortium name="Pathogen Informatics"/>
        </authorList>
    </citation>
    <scope>NUCLEOTIDE SEQUENCE [LARGE SCALE GENOMIC DNA]</scope>
</reference>
<proteinExistence type="predicted"/>
<feature type="compositionally biased region" description="Polar residues" evidence="1">
    <location>
        <begin position="337"/>
        <end position="357"/>
    </location>
</feature>
<keyword evidence="3" id="KW-1185">Reference proteome</keyword>
<accession>A0A3P8BIY9</accession>
<dbReference type="AlphaFoldDB" id="A0A183G418"/>
<feature type="region of interest" description="Disordered" evidence="1">
    <location>
        <begin position="335"/>
        <end position="413"/>
    </location>
</feature>
<accession>A0A183G418</accession>
<sequence>FVSVVCHGEAGQLDENVESAGNSANSIGTKGPLMIHRTSDAVVNLANFADLLEPDDEIVDITRFAGSSDIGTDEADKEKIDESSSGDDTTTEQEEPQSETLITVGAGTKTAAVPESTDTSATPEDNFTTSTLLTPAMSTTLPHSDDFSDFIDSTSFRDISMDDERIRTHKEAAPTVTVPLPNESMHWTVVPDKSTMLDKTFIKGNSPNKRTSSVVRYFVKFRNESRSAADVAPATTATSDTFFLHTVAPTTEVSLSEPIVTIPLPEEALGSSEEIDEARIRFSMSSPFQTSSSLVPTTADGSFSMYTFRSGTAAKAALPLSTATFASLVTQAPRIGTLSSPVPTPASDTTELNSTMRPPSPLPSHPNADLISTEPIPGQTSKAGKASSPDQKRISHPSPVSPPETSPLHEQSAQPIFSPHLQPSILDEAPAQLPLRSPSQQSNVFGKNPLTPFEEQVEQWSLLIGNPDSAAPPSVLQSGLLDEETPAEIAAVAQKRRQQSDPNDVPVSVATARGKAGKAASVTRLEPSHTTLQPVETTATPKGVLRRRTKPSLVLLPTQVPSHDLWWTPPPGYLENKIDVSSQEATTVRGNRRKTKKIRNSVRQAGSGRGSSSLVPLARASAVGHYSYTTTIPPEFTTSVSVEEASAENVGPKKLEQLAVPEGHLQQLISELEVLSGSESAKPVIPISTVSLPMRYGKHRRRISFMKQKDGKREQCHEMDVLQARFSTATEAPTGAPTREEGIQRASHCQCNGRQPGRRCCGKHTPSPSERCRQASMFRRHVTDVAQRRCGLGRDVPISFNMRPGLEEVSARWVNRCLDSEDVPPMSHQGSSG</sequence>
<dbReference type="OrthoDB" id="5877778at2759"/>
<name>A0A183G418_HELPZ</name>
<evidence type="ECO:0000313" key="4">
    <source>
        <dbReference type="WBParaSite" id="HPBE_0001621901-mRNA-1"/>
    </source>
</evidence>
<feature type="region of interest" description="Disordered" evidence="1">
    <location>
        <begin position="68"/>
        <end position="130"/>
    </location>
</feature>
<organism evidence="3 4">
    <name type="scientific">Heligmosomoides polygyrus</name>
    <name type="common">Parasitic roundworm</name>
    <dbReference type="NCBI Taxonomy" id="6339"/>
    <lineage>
        <taxon>Eukaryota</taxon>
        <taxon>Metazoa</taxon>
        <taxon>Ecdysozoa</taxon>
        <taxon>Nematoda</taxon>
        <taxon>Chromadorea</taxon>
        <taxon>Rhabditida</taxon>
        <taxon>Rhabditina</taxon>
        <taxon>Rhabditomorpha</taxon>
        <taxon>Strongyloidea</taxon>
        <taxon>Heligmosomidae</taxon>
        <taxon>Heligmosomoides</taxon>
    </lineage>
</organism>
<evidence type="ECO:0000256" key="1">
    <source>
        <dbReference type="SAM" id="MobiDB-lite"/>
    </source>
</evidence>
<feature type="region of interest" description="Disordered" evidence="1">
    <location>
        <begin position="590"/>
        <end position="613"/>
    </location>
</feature>
<gene>
    <name evidence="2" type="ORF">HPBE_LOCUS16218</name>
</gene>
<dbReference type="Proteomes" id="UP000050761">
    <property type="component" value="Unassembled WGS sequence"/>
</dbReference>
<evidence type="ECO:0000313" key="3">
    <source>
        <dbReference type="Proteomes" id="UP000050761"/>
    </source>
</evidence>
<reference evidence="4" key="2">
    <citation type="submission" date="2019-09" db="UniProtKB">
        <authorList>
            <consortium name="WormBaseParasite"/>
        </authorList>
    </citation>
    <scope>IDENTIFICATION</scope>
</reference>
<feature type="compositionally biased region" description="Basic residues" evidence="1">
    <location>
        <begin position="590"/>
        <end position="600"/>
    </location>
</feature>
<protein>
    <submittedName>
        <fullName evidence="4">ANK_REP_REGION domain-containing protein</fullName>
    </submittedName>
</protein>
<feature type="compositionally biased region" description="Polar residues" evidence="1">
    <location>
        <begin position="116"/>
        <end position="130"/>
    </location>
</feature>
<dbReference type="WBParaSite" id="HPBE_0001621901-mRNA-1">
    <property type="protein sequence ID" value="HPBE_0001621901-mRNA-1"/>
    <property type="gene ID" value="HPBE_0001621901"/>
</dbReference>
<dbReference type="EMBL" id="UZAH01029293">
    <property type="protein sequence ID" value="VDP05294.1"/>
    <property type="molecule type" value="Genomic_DNA"/>
</dbReference>